<evidence type="ECO:0000256" key="2">
    <source>
        <dbReference type="ARBA" id="ARBA00022884"/>
    </source>
</evidence>
<comment type="caution">
    <text evidence="8">The sequence shown here is derived from an EMBL/GenBank/DDBJ whole genome shotgun (WGS) entry which is preliminary data.</text>
</comment>
<dbReference type="PANTHER" id="PTHR30185:SF15">
    <property type="entry name" value="CRYPTIC BETA-GLUCOSIDE BGL OPERON ANTITERMINATOR"/>
    <property type="match status" value="1"/>
</dbReference>
<evidence type="ECO:0000313" key="8">
    <source>
        <dbReference type="EMBL" id="HIS48715.1"/>
    </source>
</evidence>
<accession>A0A9D1F7C3</accession>
<gene>
    <name evidence="8" type="ORF">IAB46_14425</name>
</gene>
<evidence type="ECO:0000256" key="5">
    <source>
        <dbReference type="ARBA" id="ARBA00023163"/>
    </source>
</evidence>
<evidence type="ECO:0000256" key="6">
    <source>
        <dbReference type="ARBA" id="ARBA00038510"/>
    </source>
</evidence>
<organism evidence="8 9">
    <name type="scientific">Candidatus Scybalocola faecigallinarum</name>
    <dbReference type="NCBI Taxonomy" id="2840941"/>
    <lineage>
        <taxon>Bacteria</taxon>
        <taxon>Bacillati</taxon>
        <taxon>Bacillota</taxon>
        <taxon>Clostridia</taxon>
        <taxon>Lachnospirales</taxon>
        <taxon>Lachnospiraceae</taxon>
        <taxon>Lachnospiraceae incertae sedis</taxon>
        <taxon>Candidatus Scybalocola (ex Gilroy et al. 2021)</taxon>
    </lineage>
</organism>
<keyword evidence="2" id="KW-0694">RNA-binding</keyword>
<dbReference type="SUPFAM" id="SSF63520">
    <property type="entry name" value="PTS-regulatory domain, PRD"/>
    <property type="match status" value="2"/>
</dbReference>
<dbReference type="EMBL" id="DVIT01000062">
    <property type="protein sequence ID" value="HIS48715.1"/>
    <property type="molecule type" value="Genomic_DNA"/>
</dbReference>
<comment type="similarity">
    <text evidence="6">Belongs to the transcriptional antiterminator BglG family.</text>
</comment>
<evidence type="ECO:0000256" key="3">
    <source>
        <dbReference type="ARBA" id="ARBA00023015"/>
    </source>
</evidence>
<reference evidence="8" key="1">
    <citation type="submission" date="2020-10" db="EMBL/GenBank/DDBJ databases">
        <authorList>
            <person name="Gilroy R."/>
        </authorList>
    </citation>
    <scope>NUCLEOTIDE SEQUENCE</scope>
    <source>
        <strain evidence="8">CHK178-757</strain>
    </source>
</reference>
<dbReference type="PANTHER" id="PTHR30185">
    <property type="entry name" value="CRYPTIC BETA-GLUCOSIDE BGL OPERON ANTITERMINATOR"/>
    <property type="match status" value="1"/>
</dbReference>
<keyword evidence="3" id="KW-0805">Transcription regulation</keyword>
<proteinExistence type="inferred from homology"/>
<dbReference type="SMART" id="SM01061">
    <property type="entry name" value="CAT_RBD"/>
    <property type="match status" value="1"/>
</dbReference>
<keyword evidence="5" id="KW-0804">Transcription</keyword>
<evidence type="ECO:0000259" key="7">
    <source>
        <dbReference type="PROSITE" id="PS51372"/>
    </source>
</evidence>
<dbReference type="InterPro" id="IPR011608">
    <property type="entry name" value="PRD"/>
</dbReference>
<dbReference type="InterPro" id="IPR004341">
    <property type="entry name" value="CAT_RNA-bd_dom"/>
</dbReference>
<dbReference type="NCBIfam" id="NF046042">
    <property type="entry name" value="LicT"/>
    <property type="match status" value="1"/>
</dbReference>
<dbReference type="PROSITE" id="PS00654">
    <property type="entry name" value="PRD_1"/>
    <property type="match status" value="1"/>
</dbReference>
<dbReference type="GO" id="GO:0003723">
    <property type="term" value="F:RNA binding"/>
    <property type="evidence" value="ECO:0007669"/>
    <property type="project" value="UniProtKB-KW"/>
</dbReference>
<dbReference type="InterPro" id="IPR036634">
    <property type="entry name" value="PRD_sf"/>
</dbReference>
<dbReference type="Pfam" id="PF03123">
    <property type="entry name" value="CAT_RBD"/>
    <property type="match status" value="1"/>
</dbReference>
<dbReference type="Pfam" id="PF00874">
    <property type="entry name" value="PRD"/>
    <property type="match status" value="2"/>
</dbReference>
<dbReference type="InterPro" id="IPR036650">
    <property type="entry name" value="CAT_RNA-bd_dom_sf"/>
</dbReference>
<dbReference type="Gene3D" id="2.30.24.10">
    <property type="entry name" value="CAT RNA-binding domain"/>
    <property type="match status" value="1"/>
</dbReference>
<dbReference type="InterPro" id="IPR050661">
    <property type="entry name" value="BglG_antiterminators"/>
</dbReference>
<keyword evidence="4" id="KW-0010">Activator</keyword>
<dbReference type="SUPFAM" id="SSF50151">
    <property type="entry name" value="SacY-like RNA-binding domain"/>
    <property type="match status" value="1"/>
</dbReference>
<feature type="domain" description="PRD" evidence="7">
    <location>
        <begin position="174"/>
        <end position="281"/>
    </location>
</feature>
<protein>
    <submittedName>
        <fullName evidence="8">PRD domain-containing protein</fullName>
    </submittedName>
</protein>
<feature type="domain" description="PRD" evidence="7">
    <location>
        <begin position="68"/>
        <end position="173"/>
    </location>
</feature>
<dbReference type="AlphaFoldDB" id="A0A9D1F7C3"/>
<reference evidence="8" key="2">
    <citation type="journal article" date="2021" name="PeerJ">
        <title>Extensive microbial diversity within the chicken gut microbiome revealed by metagenomics and culture.</title>
        <authorList>
            <person name="Gilroy R."/>
            <person name="Ravi A."/>
            <person name="Getino M."/>
            <person name="Pursley I."/>
            <person name="Horton D.L."/>
            <person name="Alikhan N.F."/>
            <person name="Baker D."/>
            <person name="Gharbi K."/>
            <person name="Hall N."/>
            <person name="Watson M."/>
            <person name="Adriaenssens E.M."/>
            <person name="Foster-Nyarko E."/>
            <person name="Jarju S."/>
            <person name="Secka A."/>
            <person name="Antonio M."/>
            <person name="Oren A."/>
            <person name="Chaudhuri R.R."/>
            <person name="La Ragione R."/>
            <person name="Hildebrand F."/>
            <person name="Pallen M.J."/>
        </authorList>
    </citation>
    <scope>NUCLEOTIDE SEQUENCE</scope>
    <source>
        <strain evidence="8">CHK178-757</strain>
    </source>
</reference>
<dbReference type="GO" id="GO:0045893">
    <property type="term" value="P:positive regulation of DNA-templated transcription"/>
    <property type="evidence" value="ECO:0007669"/>
    <property type="project" value="InterPro"/>
</dbReference>
<evidence type="ECO:0000256" key="1">
    <source>
        <dbReference type="ARBA" id="ARBA00022737"/>
    </source>
</evidence>
<dbReference type="Proteomes" id="UP000823927">
    <property type="component" value="Unassembled WGS sequence"/>
</dbReference>
<dbReference type="Gene3D" id="1.10.1790.10">
    <property type="entry name" value="PRD domain"/>
    <property type="match status" value="2"/>
</dbReference>
<name>A0A9D1F7C3_9FIRM</name>
<dbReference type="InterPro" id="IPR001550">
    <property type="entry name" value="Transcrpt_antitermin_CS"/>
</dbReference>
<keyword evidence="1" id="KW-0677">Repeat</keyword>
<dbReference type="PROSITE" id="PS51372">
    <property type="entry name" value="PRD_2"/>
    <property type="match status" value="2"/>
</dbReference>
<sequence length="281" mass="33003">MEMYKIQRVINNNVICSVNEKGEEIILRGKGIGFQKKAGMSVEASSVEGVFILEKSQTKNKLMQLLEDIPEVYIEISTQIIEYAKQTLGKSLDENIYVTLTDHIHFAIERKQKQLEYINPLLWEIKSFYFPEYQVGLWALDLIQKRLGQQLKEDEAGFIALHLVNAQLGIQMDHMYRVTEMIGGILKIVEDYYGQHFDTDSMDYERFITHLRFFGQRLFKNKTYGQEDPGFHKMIKERYARDYGCAMKIQLYIKKNYHKEIGTEEMTFLTVHLRRLSSSEV</sequence>
<evidence type="ECO:0000313" key="9">
    <source>
        <dbReference type="Proteomes" id="UP000823927"/>
    </source>
</evidence>
<evidence type="ECO:0000256" key="4">
    <source>
        <dbReference type="ARBA" id="ARBA00023159"/>
    </source>
</evidence>